<reference evidence="2 3" key="1">
    <citation type="journal article" date="2003" name="DNA Res.">
        <title>Complete genome structure of Gloeobacter violaceus PCC 7421, a cyanobacterium that lacks thylakoids.</title>
        <authorList>
            <person name="Nakamura Y."/>
            <person name="Kaneko T."/>
            <person name="Sato S."/>
            <person name="Mimuro M."/>
            <person name="Miyashita H."/>
            <person name="Tsuchiya T."/>
            <person name="Sasamoto S."/>
            <person name="Watanabe A."/>
            <person name="Kawashima K."/>
            <person name="Kishida Y."/>
            <person name="Kiyokawa C."/>
            <person name="Kohara M."/>
            <person name="Matsumoto M."/>
            <person name="Matsuno A."/>
            <person name="Nakazaki N."/>
            <person name="Shimpo S."/>
            <person name="Takeuchi C."/>
            <person name="Yamada M."/>
            <person name="Tabata S."/>
        </authorList>
    </citation>
    <scope>NUCLEOTIDE SEQUENCE [LARGE SCALE GENOMIC DNA]</scope>
    <source>
        <strain evidence="3">ATCC 29082 / PCC 7421</strain>
    </source>
</reference>
<dbReference type="Proteomes" id="UP000000557">
    <property type="component" value="Chromosome"/>
</dbReference>
<protein>
    <submittedName>
        <fullName evidence="2">Glr0423 protein</fullName>
    </submittedName>
</protein>
<dbReference type="AlphaFoldDB" id="Q7NNI8"/>
<name>Q7NNI8_GLOVI</name>
<feature type="transmembrane region" description="Helical" evidence="1">
    <location>
        <begin position="164"/>
        <end position="181"/>
    </location>
</feature>
<proteinExistence type="predicted"/>
<keyword evidence="3" id="KW-1185">Reference proteome</keyword>
<dbReference type="KEGG" id="gvi:glr0423"/>
<keyword evidence="1" id="KW-1133">Transmembrane helix</keyword>
<feature type="transmembrane region" description="Helical" evidence="1">
    <location>
        <begin position="70"/>
        <end position="91"/>
    </location>
</feature>
<evidence type="ECO:0000313" key="3">
    <source>
        <dbReference type="Proteomes" id="UP000000557"/>
    </source>
</evidence>
<dbReference type="HOGENOM" id="CLU_1364588_0_0_3"/>
<feature type="transmembrane region" description="Helical" evidence="1">
    <location>
        <begin position="37"/>
        <end position="58"/>
    </location>
</feature>
<keyword evidence="1" id="KW-0472">Membrane</keyword>
<dbReference type="EnsemblBacteria" id="BAC88364">
    <property type="protein sequence ID" value="BAC88364"/>
    <property type="gene ID" value="BAC88364"/>
</dbReference>
<evidence type="ECO:0000256" key="1">
    <source>
        <dbReference type="SAM" id="Phobius"/>
    </source>
</evidence>
<keyword evidence="1" id="KW-0812">Transmembrane</keyword>
<gene>
    <name evidence="2" type="ordered locus">glr0423</name>
</gene>
<organism evidence="2 3">
    <name type="scientific">Gloeobacter violaceus (strain ATCC 29082 / PCC 7421)</name>
    <dbReference type="NCBI Taxonomy" id="251221"/>
    <lineage>
        <taxon>Bacteria</taxon>
        <taxon>Bacillati</taxon>
        <taxon>Cyanobacteriota</taxon>
        <taxon>Cyanophyceae</taxon>
        <taxon>Gloeobacterales</taxon>
        <taxon>Gloeobacteraceae</taxon>
        <taxon>Gloeobacter</taxon>
    </lineage>
</organism>
<sequence length="200" mass="21745">MRMSSMQKASFVLAIAVLLMPPARHWSIWPQADFLTVLLFPSVFFVPLLFLIWAFGWFGPLRQSSPGGAFLVIWLACTLLLYVFCFLFPWASSIAPLSSTAACLRVATTVAAANGALILVLRLLGAPLNVLTVSVPAFLITATGLLFVPLSVSETYLRSHIAGNLWPAAFGGALISYMLTVQSAAHEHEKRHHPNIKLPG</sequence>
<dbReference type="InParanoid" id="Q7NNI8"/>
<reference evidence="2 3" key="2">
    <citation type="journal article" date="2003" name="DNA Res.">
        <title>Complete genome structure of Gloeobacter violaceus PCC 7421, a cyanobacterium that lacks thylakoids (supplement).</title>
        <authorList>
            <person name="Nakamura Y."/>
            <person name="Kaneko T."/>
            <person name="Sato S."/>
            <person name="Mimuro M."/>
            <person name="Miyashita H."/>
            <person name="Tsuchiya T."/>
            <person name="Sasamoto S."/>
            <person name="Watanabe A."/>
            <person name="Kawashima K."/>
            <person name="Kishida Y."/>
            <person name="Kiyokawa C."/>
            <person name="Kohara M."/>
            <person name="Matsumoto M."/>
            <person name="Matsuno A."/>
            <person name="Nakazaki N."/>
            <person name="Shimpo S."/>
            <person name="Takeuchi C."/>
            <person name="Yamada M."/>
            <person name="Tabata S."/>
        </authorList>
    </citation>
    <scope>NUCLEOTIDE SEQUENCE [LARGE SCALE GENOMIC DNA]</scope>
    <source>
        <strain evidence="3">ATCC 29082 / PCC 7421</strain>
    </source>
</reference>
<feature type="transmembrane region" description="Helical" evidence="1">
    <location>
        <begin position="128"/>
        <end position="152"/>
    </location>
</feature>
<feature type="transmembrane region" description="Helical" evidence="1">
    <location>
        <begin position="97"/>
        <end position="121"/>
    </location>
</feature>
<accession>Q7NNI8</accession>
<evidence type="ECO:0000313" key="2">
    <source>
        <dbReference type="EMBL" id="BAC88364.1"/>
    </source>
</evidence>
<dbReference type="EMBL" id="BA000045">
    <property type="protein sequence ID" value="BAC88364.1"/>
    <property type="molecule type" value="Genomic_DNA"/>
</dbReference>